<dbReference type="SUPFAM" id="SSF56112">
    <property type="entry name" value="Protein kinase-like (PK-like)"/>
    <property type="match status" value="1"/>
</dbReference>
<evidence type="ECO:0000256" key="2">
    <source>
        <dbReference type="ARBA" id="ARBA00004613"/>
    </source>
</evidence>
<accession>A0A9P7E3U3</accession>
<reference evidence="5" key="1">
    <citation type="journal article" date="2020" name="New Phytol.">
        <title>Comparative genomics reveals dynamic genome evolution in host specialist ectomycorrhizal fungi.</title>
        <authorList>
            <person name="Lofgren L.A."/>
            <person name="Nguyen N.H."/>
            <person name="Vilgalys R."/>
            <person name="Ruytinx J."/>
            <person name="Liao H.L."/>
            <person name="Branco S."/>
            <person name="Kuo A."/>
            <person name="LaButti K."/>
            <person name="Lipzen A."/>
            <person name="Andreopoulos W."/>
            <person name="Pangilinan J."/>
            <person name="Riley R."/>
            <person name="Hundley H."/>
            <person name="Na H."/>
            <person name="Barry K."/>
            <person name="Grigoriev I.V."/>
            <person name="Stajich J.E."/>
            <person name="Kennedy P.G."/>
        </authorList>
    </citation>
    <scope>NUCLEOTIDE SEQUENCE</scope>
    <source>
        <strain evidence="5">S12</strain>
    </source>
</reference>
<dbReference type="InterPro" id="IPR045379">
    <property type="entry name" value="Crinkler_N"/>
</dbReference>
<evidence type="ECO:0000259" key="4">
    <source>
        <dbReference type="Pfam" id="PF20147"/>
    </source>
</evidence>
<keyword evidence="6" id="KW-1185">Reference proteome</keyword>
<keyword evidence="3" id="KW-0964">Secreted</keyword>
<dbReference type="Proteomes" id="UP000719766">
    <property type="component" value="Unassembled WGS sequence"/>
</dbReference>
<comment type="caution">
    <text evidence="5">The sequence shown here is derived from an EMBL/GenBank/DDBJ whole genome shotgun (WGS) entry which is preliminary data.</text>
</comment>
<proteinExistence type="predicted"/>
<sequence>MTNIFPNAPHPEHLHIVIRPLQLKLNCIVFDDPDYVSEVKIAPTESVSALQKAIKDANKPEFDHVDAAHLKLWQVNIKPKDLYLLNAIEDQGVALESLTKLSEAFADGVEHGCIHVVIQQSAVAQGEVKTNYMAKLNEDFKNASSHFNYPSPSAAAKSKEYCSIQRGPRELCDGRYAHEKPADTTAPPIQLFNPAFAYFSSKAFDPEYVVPDEVLRDIQNLMPTFAAIHSSGNDRKVNITPLLEKVIQQTLLHTKSRHGGYIPDAVAVHVHGHIPIHLVVVEEKNEVGDGDSDPSVQASFSFVHLTRDSQSTELRSKCNCPTFLIAHAGPWLAVLGAVFTEKYIVQRLTDFIWIPARSALDDDQFLRIGRVLYALRESVAQLRDWYDNVLECGEPPYDASRPTVHSRFYPTPDTYLRNEISVQFKYERPLEHDASCVTYLAKTQEDNPINVVVKFVTRYGEDVHMAMAEAGFAPKLLYYGKIDVGKGMPSYGGLRMVVMEYVDGTTACSSLRLPPNFHQELEDAIEYCHGKGFVFGDLRKPNIMITKDGKVQLIDFDWAGRKDEVKYPVSISSAIRWPKGAQGLGPILEEHDRDMLVRYCS</sequence>
<evidence type="ECO:0000256" key="3">
    <source>
        <dbReference type="ARBA" id="ARBA00022525"/>
    </source>
</evidence>
<dbReference type="GeneID" id="64604672"/>
<evidence type="ECO:0000313" key="5">
    <source>
        <dbReference type="EMBL" id="KAG1810445.1"/>
    </source>
</evidence>
<gene>
    <name evidence="5" type="ORF">HD556DRAFT_54243</name>
</gene>
<dbReference type="InterPro" id="IPR011009">
    <property type="entry name" value="Kinase-like_dom_sf"/>
</dbReference>
<dbReference type="Pfam" id="PF20147">
    <property type="entry name" value="Crinkler"/>
    <property type="match status" value="1"/>
</dbReference>
<dbReference type="AlphaFoldDB" id="A0A9P7E3U3"/>
<dbReference type="GO" id="GO:0043657">
    <property type="term" value="C:host cell"/>
    <property type="evidence" value="ECO:0007669"/>
    <property type="project" value="UniProtKB-SubCell"/>
</dbReference>
<dbReference type="Gene3D" id="1.10.510.10">
    <property type="entry name" value="Transferase(Phosphotransferase) domain 1"/>
    <property type="match status" value="1"/>
</dbReference>
<dbReference type="RefSeq" id="XP_041168110.1">
    <property type="nucleotide sequence ID" value="XM_041310908.1"/>
</dbReference>
<dbReference type="EMBL" id="JABBWE010000001">
    <property type="protein sequence ID" value="KAG1810445.1"/>
    <property type="molecule type" value="Genomic_DNA"/>
</dbReference>
<name>A0A9P7E3U3_9AGAM</name>
<organism evidence="5 6">
    <name type="scientific">Suillus plorans</name>
    <dbReference type="NCBI Taxonomy" id="116603"/>
    <lineage>
        <taxon>Eukaryota</taxon>
        <taxon>Fungi</taxon>
        <taxon>Dikarya</taxon>
        <taxon>Basidiomycota</taxon>
        <taxon>Agaricomycotina</taxon>
        <taxon>Agaricomycetes</taxon>
        <taxon>Agaricomycetidae</taxon>
        <taxon>Boletales</taxon>
        <taxon>Suillineae</taxon>
        <taxon>Suillaceae</taxon>
        <taxon>Suillus</taxon>
    </lineage>
</organism>
<evidence type="ECO:0000256" key="1">
    <source>
        <dbReference type="ARBA" id="ARBA00004340"/>
    </source>
</evidence>
<dbReference type="OrthoDB" id="4062651at2759"/>
<protein>
    <recommendedName>
        <fullName evidence="4">Crinkler effector protein N-terminal domain-containing protein</fullName>
    </recommendedName>
</protein>
<feature type="domain" description="Crinkler effector protein N-terminal" evidence="4">
    <location>
        <begin position="23"/>
        <end position="119"/>
    </location>
</feature>
<evidence type="ECO:0000313" key="6">
    <source>
        <dbReference type="Proteomes" id="UP000719766"/>
    </source>
</evidence>
<comment type="subcellular location">
    <subcellularLocation>
        <location evidence="1">Host cell</location>
    </subcellularLocation>
    <subcellularLocation>
        <location evidence="2">Secreted</location>
    </subcellularLocation>
</comment>
<dbReference type="GO" id="GO:0005576">
    <property type="term" value="C:extracellular region"/>
    <property type="evidence" value="ECO:0007669"/>
    <property type="project" value="UniProtKB-SubCell"/>
</dbReference>